<keyword evidence="7" id="KW-0067">ATP-binding</keyword>
<sequence>MPRPPALTWVTCSTYTSVLSAGWFAALSSTAPTTAPRLATFTAALLVLAAIDLRSSQVEWAVRSAAAGVGLHAVLFAVAAAADSAGNAKVLFALLPFEAFVALGRRAAIGVAALILAVVVGAVMLQGPSRAGSARLAELVMFSIGVVFALALGALTIRAEAGQRRAEVLLAQLSESHARLREYADQAATLAAAAERARVARDIHDTAGHHLAVVAIQLEKAAAFRELDAATADRALADARDSARTALAEVRTAVGALRAETDGFTLTSALRTLANRLDGSGFGVHVEIDGAEEPGESAAFALYLAAQEGLTNAVRHSGAATATVRVEQCSAHSLLEISDGGSGFGPGTVEGHGLRGMRERLALLGGELRVDTGPHGTRLRARLPRVPR</sequence>
<evidence type="ECO:0000256" key="9">
    <source>
        <dbReference type="SAM" id="Phobius"/>
    </source>
</evidence>
<evidence type="ECO:0000256" key="5">
    <source>
        <dbReference type="ARBA" id="ARBA00022741"/>
    </source>
</evidence>
<dbReference type="Gene3D" id="3.30.565.10">
    <property type="entry name" value="Histidine kinase-like ATPase, C-terminal domain"/>
    <property type="match status" value="1"/>
</dbReference>
<dbReference type="Gene3D" id="1.20.5.1930">
    <property type="match status" value="1"/>
</dbReference>
<dbReference type="Proteomes" id="UP000683310">
    <property type="component" value="Chromosome"/>
</dbReference>
<organism evidence="11 12">
    <name type="scientific">Nocardia tengchongensis</name>
    <dbReference type="NCBI Taxonomy" id="2055889"/>
    <lineage>
        <taxon>Bacteria</taxon>
        <taxon>Bacillati</taxon>
        <taxon>Actinomycetota</taxon>
        <taxon>Actinomycetes</taxon>
        <taxon>Mycobacteriales</taxon>
        <taxon>Nocardiaceae</taxon>
        <taxon>Nocardia</taxon>
    </lineage>
</organism>
<dbReference type="Pfam" id="PF02518">
    <property type="entry name" value="HATPase_c"/>
    <property type="match status" value="1"/>
</dbReference>
<dbReference type="SUPFAM" id="SSF55874">
    <property type="entry name" value="ATPase domain of HSP90 chaperone/DNA topoisomerase II/histidine kinase"/>
    <property type="match status" value="1"/>
</dbReference>
<keyword evidence="6" id="KW-0418">Kinase</keyword>
<dbReference type="EMBL" id="CP074371">
    <property type="protein sequence ID" value="QVI20995.1"/>
    <property type="molecule type" value="Genomic_DNA"/>
</dbReference>
<reference evidence="11 12" key="1">
    <citation type="submission" date="2021-04" db="EMBL/GenBank/DDBJ databases">
        <title>Nocardia tengchongensis.</title>
        <authorList>
            <person name="Zhuang k."/>
            <person name="Ran Y."/>
            <person name="Li W."/>
        </authorList>
    </citation>
    <scope>NUCLEOTIDE SEQUENCE [LARGE SCALE GENOMIC DNA]</scope>
    <source>
        <strain evidence="11 12">CFH S0057</strain>
    </source>
</reference>
<feature type="transmembrane region" description="Helical" evidence="9">
    <location>
        <begin position="71"/>
        <end position="95"/>
    </location>
</feature>
<evidence type="ECO:0000256" key="8">
    <source>
        <dbReference type="ARBA" id="ARBA00023012"/>
    </source>
</evidence>
<evidence type="ECO:0000256" key="7">
    <source>
        <dbReference type="ARBA" id="ARBA00022840"/>
    </source>
</evidence>
<evidence type="ECO:0000313" key="12">
    <source>
        <dbReference type="Proteomes" id="UP000683310"/>
    </source>
</evidence>
<dbReference type="InterPro" id="IPR050482">
    <property type="entry name" value="Sensor_HK_TwoCompSys"/>
</dbReference>
<dbReference type="InterPro" id="IPR036890">
    <property type="entry name" value="HATPase_C_sf"/>
</dbReference>
<feature type="transmembrane region" description="Helical" evidence="9">
    <location>
        <begin position="139"/>
        <end position="157"/>
    </location>
</feature>
<keyword evidence="9" id="KW-0472">Membrane</keyword>
<keyword evidence="9" id="KW-0812">Transmembrane</keyword>
<dbReference type="Pfam" id="PF07730">
    <property type="entry name" value="HisKA_3"/>
    <property type="match status" value="1"/>
</dbReference>
<dbReference type="PANTHER" id="PTHR24421">
    <property type="entry name" value="NITRATE/NITRITE SENSOR PROTEIN NARX-RELATED"/>
    <property type="match status" value="1"/>
</dbReference>
<evidence type="ECO:0000256" key="2">
    <source>
        <dbReference type="ARBA" id="ARBA00012438"/>
    </source>
</evidence>
<protein>
    <recommendedName>
        <fullName evidence="2">histidine kinase</fullName>
        <ecNumber evidence="2">2.7.13.3</ecNumber>
    </recommendedName>
</protein>
<dbReference type="InterPro" id="IPR003594">
    <property type="entry name" value="HATPase_dom"/>
</dbReference>
<proteinExistence type="predicted"/>
<dbReference type="SMART" id="SM00387">
    <property type="entry name" value="HATPase_c"/>
    <property type="match status" value="1"/>
</dbReference>
<feature type="transmembrane region" description="Helical" evidence="9">
    <location>
        <begin position="6"/>
        <end position="27"/>
    </location>
</feature>
<feature type="transmembrane region" description="Helical" evidence="9">
    <location>
        <begin position="107"/>
        <end position="127"/>
    </location>
</feature>
<keyword evidence="5" id="KW-0547">Nucleotide-binding</keyword>
<evidence type="ECO:0000256" key="6">
    <source>
        <dbReference type="ARBA" id="ARBA00022777"/>
    </source>
</evidence>
<comment type="catalytic activity">
    <reaction evidence="1">
        <text>ATP + protein L-histidine = ADP + protein N-phospho-L-histidine.</text>
        <dbReference type="EC" id="2.7.13.3"/>
    </reaction>
</comment>
<keyword evidence="4" id="KW-0808">Transferase</keyword>
<evidence type="ECO:0000259" key="10">
    <source>
        <dbReference type="SMART" id="SM00387"/>
    </source>
</evidence>
<dbReference type="InterPro" id="IPR011712">
    <property type="entry name" value="Sig_transdc_His_kin_sub3_dim/P"/>
</dbReference>
<dbReference type="EC" id="2.7.13.3" evidence="2"/>
<keyword evidence="8" id="KW-0902">Two-component regulatory system</keyword>
<evidence type="ECO:0000256" key="1">
    <source>
        <dbReference type="ARBA" id="ARBA00000085"/>
    </source>
</evidence>
<accession>A0ABX8CS11</accession>
<evidence type="ECO:0000256" key="4">
    <source>
        <dbReference type="ARBA" id="ARBA00022679"/>
    </source>
</evidence>
<feature type="domain" description="Histidine kinase/HSP90-like ATPase" evidence="10">
    <location>
        <begin position="297"/>
        <end position="387"/>
    </location>
</feature>
<keyword evidence="12" id="KW-1185">Reference proteome</keyword>
<name>A0ABX8CS11_9NOCA</name>
<dbReference type="CDD" id="cd16917">
    <property type="entry name" value="HATPase_UhpB-NarQ-NarX-like"/>
    <property type="match status" value="1"/>
</dbReference>
<gene>
    <name evidence="11" type="ORF">KHQ06_33875</name>
</gene>
<dbReference type="PANTHER" id="PTHR24421:SF10">
    <property type="entry name" value="NITRATE_NITRITE SENSOR PROTEIN NARQ"/>
    <property type="match status" value="1"/>
</dbReference>
<keyword evidence="3" id="KW-0597">Phosphoprotein</keyword>
<evidence type="ECO:0000256" key="3">
    <source>
        <dbReference type="ARBA" id="ARBA00022553"/>
    </source>
</evidence>
<keyword evidence="9" id="KW-1133">Transmembrane helix</keyword>
<evidence type="ECO:0000313" key="11">
    <source>
        <dbReference type="EMBL" id="QVI20995.1"/>
    </source>
</evidence>